<protein>
    <submittedName>
        <fullName evidence="1">Uncharacterized protein</fullName>
    </submittedName>
</protein>
<dbReference type="EMBL" id="CP043473">
    <property type="protein sequence ID" value="QEL56743.1"/>
    <property type="molecule type" value="Genomic_DNA"/>
</dbReference>
<keyword evidence="2" id="KW-1185">Reference proteome</keyword>
<dbReference type="KEGG" id="chrm:FYK34_14825"/>
<proteinExistence type="predicted"/>
<dbReference type="RefSeq" id="WP_149297690.1">
    <property type="nucleotide sequence ID" value="NZ_CP043473.1"/>
</dbReference>
<gene>
    <name evidence="1" type="ORF">FYK34_14825</name>
</gene>
<name>A0A5C1DJJ6_9NEIS</name>
<evidence type="ECO:0000313" key="2">
    <source>
        <dbReference type="Proteomes" id="UP000322079"/>
    </source>
</evidence>
<evidence type="ECO:0000313" key="1">
    <source>
        <dbReference type="EMBL" id="QEL56743.1"/>
    </source>
</evidence>
<dbReference type="Proteomes" id="UP000322079">
    <property type="component" value="Chromosome"/>
</dbReference>
<reference evidence="1 2" key="1">
    <citation type="submission" date="2019-08" db="EMBL/GenBank/DDBJ databases">
        <title>Chromobacterium paludis, a novel bacterium isolated from a Maryland marsh pond.</title>
        <authorList>
            <person name="Blackburn M.B."/>
            <person name="Gundersen-Rindal D.E."/>
        </authorList>
    </citation>
    <scope>NUCLEOTIDE SEQUENCE [LARGE SCALE GENOMIC DNA]</scope>
    <source>
        <strain evidence="2">IIBBL 257-1</strain>
    </source>
</reference>
<sequence length="327" mass="38868">MKETFILQEPGHYRIAAFWKESHDEVCVYHPDYFHNKIQKYKTNPLKTDDDIKHAAVTKFGVIINDEHMRKIYKSKLSCGRYFRRVWRGIFRPMNPNLNYNPIHSHRIYQSAYTNSLVASESLFLSLREIFKNIEPSTNNLNTYSHKIRELLILACTEIEASWKAVLIENSSKKESRYKTNHYFKTKDLLKLDKWSVHLKDYEHLGVLTPFKDWNETNPTRSLEWYDSYNAVKHDREGEFERANLKNLLNAMAAMHILLCAQWGPQTFHLLYENRYSPFHTNSIPDFSLADLYVADTTETFQAIMYFDDPEQFKADENPEPLFERLF</sequence>
<dbReference type="AlphaFoldDB" id="A0A5C1DJJ6"/>
<organism evidence="1 2">
    <name type="scientific">Chromobacterium paludis</name>
    <dbReference type="NCBI Taxonomy" id="2605945"/>
    <lineage>
        <taxon>Bacteria</taxon>
        <taxon>Pseudomonadati</taxon>
        <taxon>Pseudomonadota</taxon>
        <taxon>Betaproteobacteria</taxon>
        <taxon>Neisseriales</taxon>
        <taxon>Chromobacteriaceae</taxon>
        <taxon>Chromobacterium</taxon>
    </lineage>
</organism>
<accession>A0A5C1DJJ6</accession>